<evidence type="ECO:0000256" key="3">
    <source>
        <dbReference type="ARBA" id="ARBA00022670"/>
    </source>
</evidence>
<dbReference type="RefSeq" id="WP_084052396.1">
    <property type="nucleotide sequence ID" value="NZ_FWWT01000012.1"/>
</dbReference>
<keyword evidence="5" id="KW-0378">Hydrolase</keyword>
<dbReference type="CDD" id="cd03888">
    <property type="entry name" value="M20_PepV"/>
    <property type="match status" value="1"/>
</dbReference>
<sequence length="457" mass="50750">MQFTETVEKYQEEMIKSTKELINIRSVEESPRENMPFGEGVDQALKYVLNLGQELGFKVENIDNYAGHIDYGAGEEIIGVLVHLDVVPEGDGWTYPPYGSVVENGKIYGRGAIDNKGPAIASLYAMKALKDSGLSIKKKIRIILGTNEETNWKGIDYYLKKVKAPDMAFVPDANFPVIQGEKGILIFDLEKKLAQKEGSRLKIKGGNAPNMVPDSCEASIQLSKSDQEVYQKRLSEVKEAKIEFKENELIIKTTGISAHGSTPEAGLNAISLMMTVLGELPLEGEAKEFVDLYNGKIGMGYHGENIGCALQDEVSGKLVFNVGMIDLDESKVKLTVNIRYPISYDSKRVYTGIQEKLKGTGLEITPLEEKLPIYLPEDHELVQKLMAVYREQTRDMESKPLVIGGGTYARALKNAVAFGALFMGEEEVAHQKDEYIKIETLTKCAKIYAHAMYELAK</sequence>
<evidence type="ECO:0000313" key="11">
    <source>
        <dbReference type="Proteomes" id="UP000192731"/>
    </source>
</evidence>
<keyword evidence="7" id="KW-0224">Dipeptidase</keyword>
<protein>
    <submittedName>
        <fullName evidence="10">Succinyl-diaminopimelate desuccinylase</fullName>
    </submittedName>
</protein>
<keyword evidence="8" id="KW-0482">Metalloprotease</keyword>
<evidence type="ECO:0000259" key="9">
    <source>
        <dbReference type="Pfam" id="PF07687"/>
    </source>
</evidence>
<gene>
    <name evidence="10" type="ORF">SAMN00017405_1572</name>
</gene>
<dbReference type="InterPro" id="IPR036264">
    <property type="entry name" value="Bact_exopeptidase_dim_dom"/>
</dbReference>
<keyword evidence="4" id="KW-0479">Metal-binding</keyword>
<comment type="cofactor">
    <cofactor evidence="1">
        <name>Zn(2+)</name>
        <dbReference type="ChEBI" id="CHEBI:29105"/>
    </cofactor>
</comment>
<dbReference type="Proteomes" id="UP000192731">
    <property type="component" value="Unassembled WGS sequence"/>
</dbReference>
<dbReference type="NCBIfam" id="TIGR01887">
    <property type="entry name" value="dipeptidaselike"/>
    <property type="match status" value="1"/>
</dbReference>
<dbReference type="SUPFAM" id="SSF55031">
    <property type="entry name" value="Bacterial exopeptidase dimerisation domain"/>
    <property type="match status" value="1"/>
</dbReference>
<dbReference type="InterPro" id="IPR002933">
    <property type="entry name" value="Peptidase_M20"/>
</dbReference>
<evidence type="ECO:0000256" key="2">
    <source>
        <dbReference type="ARBA" id="ARBA00006247"/>
    </source>
</evidence>
<dbReference type="GO" id="GO:0016805">
    <property type="term" value="F:dipeptidase activity"/>
    <property type="evidence" value="ECO:0007669"/>
    <property type="project" value="UniProtKB-KW"/>
</dbReference>
<dbReference type="InterPro" id="IPR050072">
    <property type="entry name" value="Peptidase_M20A"/>
</dbReference>
<dbReference type="PANTHER" id="PTHR43808:SF31">
    <property type="entry name" value="N-ACETYL-L-CITRULLINE DEACETYLASE"/>
    <property type="match status" value="1"/>
</dbReference>
<keyword evidence="6" id="KW-0862">Zinc</keyword>
<evidence type="ECO:0000256" key="7">
    <source>
        <dbReference type="ARBA" id="ARBA00022997"/>
    </source>
</evidence>
<dbReference type="SUPFAM" id="SSF53187">
    <property type="entry name" value="Zn-dependent exopeptidases"/>
    <property type="match status" value="1"/>
</dbReference>
<dbReference type="PANTHER" id="PTHR43808">
    <property type="entry name" value="ACETYLORNITHINE DEACETYLASE"/>
    <property type="match status" value="1"/>
</dbReference>
<dbReference type="GO" id="GO:0006508">
    <property type="term" value="P:proteolysis"/>
    <property type="evidence" value="ECO:0007669"/>
    <property type="project" value="UniProtKB-KW"/>
</dbReference>
<dbReference type="OrthoDB" id="9761532at2"/>
<dbReference type="AlphaFoldDB" id="A0A1W1UUX2"/>
<dbReference type="Pfam" id="PF07687">
    <property type="entry name" value="M20_dimer"/>
    <property type="match status" value="1"/>
</dbReference>
<keyword evidence="11" id="KW-1185">Reference proteome</keyword>
<comment type="similarity">
    <text evidence="2">Belongs to the peptidase M20A family.</text>
</comment>
<proteinExistence type="inferred from homology"/>
<dbReference type="STRING" id="656914.SAMN00017405_1572"/>
<evidence type="ECO:0000256" key="1">
    <source>
        <dbReference type="ARBA" id="ARBA00001947"/>
    </source>
</evidence>
<evidence type="ECO:0000256" key="4">
    <source>
        <dbReference type="ARBA" id="ARBA00022723"/>
    </source>
</evidence>
<dbReference type="InterPro" id="IPR010964">
    <property type="entry name" value="M20A_pepV-rel"/>
</dbReference>
<reference evidence="10 11" key="1">
    <citation type="submission" date="2017-04" db="EMBL/GenBank/DDBJ databases">
        <authorList>
            <person name="Afonso C.L."/>
            <person name="Miller P.J."/>
            <person name="Scott M.A."/>
            <person name="Spackman E."/>
            <person name="Goraichik I."/>
            <person name="Dimitrov K.M."/>
            <person name="Suarez D.L."/>
            <person name="Swayne D.E."/>
        </authorList>
    </citation>
    <scope>NUCLEOTIDE SEQUENCE [LARGE SCALE GENOMIC DNA]</scope>
    <source>
        <strain evidence="10 11">DSM 11270</strain>
    </source>
</reference>
<dbReference type="Pfam" id="PF01546">
    <property type="entry name" value="Peptidase_M20"/>
    <property type="match status" value="1"/>
</dbReference>
<dbReference type="GO" id="GO:0006526">
    <property type="term" value="P:L-arginine biosynthetic process"/>
    <property type="evidence" value="ECO:0007669"/>
    <property type="project" value="TreeGrafter"/>
</dbReference>
<dbReference type="Gene3D" id="3.40.630.10">
    <property type="entry name" value="Zn peptidases"/>
    <property type="match status" value="1"/>
</dbReference>
<keyword evidence="3" id="KW-0645">Protease</keyword>
<dbReference type="InterPro" id="IPR001261">
    <property type="entry name" value="ArgE/DapE_CS"/>
</dbReference>
<dbReference type="GO" id="GO:0008237">
    <property type="term" value="F:metallopeptidase activity"/>
    <property type="evidence" value="ECO:0007669"/>
    <property type="project" value="UniProtKB-KW"/>
</dbReference>
<dbReference type="Gene3D" id="3.30.70.360">
    <property type="match status" value="2"/>
</dbReference>
<evidence type="ECO:0000313" key="10">
    <source>
        <dbReference type="EMBL" id="SMB84882.1"/>
    </source>
</evidence>
<evidence type="ECO:0000256" key="6">
    <source>
        <dbReference type="ARBA" id="ARBA00022833"/>
    </source>
</evidence>
<dbReference type="EMBL" id="FWWT01000012">
    <property type="protein sequence ID" value="SMB84882.1"/>
    <property type="molecule type" value="Genomic_DNA"/>
</dbReference>
<organism evidence="10 11">
    <name type="scientific">Desulfonispora thiosulfatigenes DSM 11270</name>
    <dbReference type="NCBI Taxonomy" id="656914"/>
    <lineage>
        <taxon>Bacteria</taxon>
        <taxon>Bacillati</taxon>
        <taxon>Bacillota</taxon>
        <taxon>Clostridia</taxon>
        <taxon>Eubacteriales</taxon>
        <taxon>Peptococcaceae</taxon>
        <taxon>Desulfonispora</taxon>
    </lineage>
</organism>
<evidence type="ECO:0000256" key="8">
    <source>
        <dbReference type="ARBA" id="ARBA00023049"/>
    </source>
</evidence>
<evidence type="ECO:0000256" key="5">
    <source>
        <dbReference type="ARBA" id="ARBA00022801"/>
    </source>
</evidence>
<dbReference type="PROSITE" id="PS00759">
    <property type="entry name" value="ARGE_DAPE_CPG2_2"/>
    <property type="match status" value="1"/>
</dbReference>
<dbReference type="GO" id="GO:0008270">
    <property type="term" value="F:zinc ion binding"/>
    <property type="evidence" value="ECO:0007669"/>
    <property type="project" value="InterPro"/>
</dbReference>
<dbReference type="NCBIfam" id="NF005591">
    <property type="entry name" value="PRK07318.1"/>
    <property type="match status" value="1"/>
</dbReference>
<accession>A0A1W1UUX2</accession>
<dbReference type="InterPro" id="IPR011650">
    <property type="entry name" value="Peptidase_M20_dimer"/>
</dbReference>
<name>A0A1W1UUX2_DESTI</name>
<feature type="domain" description="Peptidase M20 dimerisation" evidence="9">
    <location>
        <begin position="251"/>
        <end position="357"/>
    </location>
</feature>
<dbReference type="GO" id="GO:0008777">
    <property type="term" value="F:acetylornithine deacetylase activity"/>
    <property type="evidence" value="ECO:0007669"/>
    <property type="project" value="TreeGrafter"/>
</dbReference>